<dbReference type="InterPro" id="IPR014001">
    <property type="entry name" value="Helicase_ATP-bd"/>
</dbReference>
<dbReference type="PATRIC" id="fig|1423718.3.peg.55"/>
<evidence type="ECO:0000256" key="4">
    <source>
        <dbReference type="ARBA" id="ARBA00022801"/>
    </source>
</evidence>
<dbReference type="InterPro" id="IPR006555">
    <property type="entry name" value="ATP-dep_Helicase_C"/>
</dbReference>
<organism evidence="10 11">
    <name type="scientific">Ligilactobacillus agilis DSM 20509</name>
    <dbReference type="NCBI Taxonomy" id="1423718"/>
    <lineage>
        <taxon>Bacteria</taxon>
        <taxon>Bacillati</taxon>
        <taxon>Bacillota</taxon>
        <taxon>Bacilli</taxon>
        <taxon>Lactobacillales</taxon>
        <taxon>Lactobacillaceae</taxon>
        <taxon>Ligilactobacillus</taxon>
    </lineage>
</organism>
<dbReference type="Gene3D" id="1.10.30.20">
    <property type="entry name" value="Bacterial XPD DNA helicase, FeS cluster domain"/>
    <property type="match status" value="1"/>
</dbReference>
<keyword evidence="5 10" id="KW-0347">Helicase</keyword>
<evidence type="ECO:0000313" key="11">
    <source>
        <dbReference type="Proteomes" id="UP000051008"/>
    </source>
</evidence>
<dbReference type="InterPro" id="IPR045028">
    <property type="entry name" value="DinG/Rad3-like"/>
</dbReference>
<dbReference type="GO" id="GO:0003678">
    <property type="term" value="F:DNA helicase activity"/>
    <property type="evidence" value="ECO:0007669"/>
    <property type="project" value="InterPro"/>
</dbReference>
<dbReference type="Gene3D" id="3.40.50.300">
    <property type="entry name" value="P-loop containing nucleotide triphosphate hydrolases"/>
    <property type="match status" value="2"/>
</dbReference>
<dbReference type="GO" id="GO:0006281">
    <property type="term" value="P:DNA repair"/>
    <property type="evidence" value="ECO:0007669"/>
    <property type="project" value="UniProtKB-KW"/>
</dbReference>
<evidence type="ECO:0000256" key="6">
    <source>
        <dbReference type="ARBA" id="ARBA00022840"/>
    </source>
</evidence>
<gene>
    <name evidence="10" type="ORF">FC14_GL000053</name>
</gene>
<dbReference type="GO" id="GO:0051539">
    <property type="term" value="F:4 iron, 4 sulfur cluster binding"/>
    <property type="evidence" value="ECO:0007669"/>
    <property type="project" value="UniProtKB-KW"/>
</dbReference>
<comment type="similarity">
    <text evidence="8">Belongs to the helicase family. DinG subfamily.</text>
</comment>
<dbReference type="Proteomes" id="UP000051008">
    <property type="component" value="Unassembled WGS sequence"/>
</dbReference>
<feature type="domain" description="Helicase ATP-binding" evidence="9">
    <location>
        <begin position="195"/>
        <end position="458"/>
    </location>
</feature>
<name>A0A0R2AHV0_9LACO</name>
<keyword evidence="1" id="KW-0479">Metal-binding</keyword>
<dbReference type="PANTHER" id="PTHR11472">
    <property type="entry name" value="DNA REPAIR DEAD HELICASE RAD3/XP-D SUBFAMILY MEMBER"/>
    <property type="match status" value="1"/>
</dbReference>
<keyword evidence="3" id="KW-0227">DNA damage</keyword>
<keyword evidence="1" id="KW-0004">4Fe-4S</keyword>
<dbReference type="Gene3D" id="1.10.275.40">
    <property type="match status" value="1"/>
</dbReference>
<keyword evidence="2" id="KW-0547">Nucleotide-binding</keyword>
<evidence type="ECO:0000256" key="2">
    <source>
        <dbReference type="ARBA" id="ARBA00022741"/>
    </source>
</evidence>
<dbReference type="Gene3D" id="3.90.320.10">
    <property type="match status" value="1"/>
</dbReference>
<dbReference type="Pfam" id="PF13307">
    <property type="entry name" value="Helicase_C_2"/>
    <property type="match status" value="1"/>
</dbReference>
<dbReference type="InterPro" id="IPR011604">
    <property type="entry name" value="PDDEXK-like_dom_sf"/>
</dbReference>
<dbReference type="GO" id="GO:0003677">
    <property type="term" value="F:DNA binding"/>
    <property type="evidence" value="ECO:0007669"/>
    <property type="project" value="InterPro"/>
</dbReference>
<evidence type="ECO:0000256" key="8">
    <source>
        <dbReference type="ARBA" id="ARBA00038058"/>
    </source>
</evidence>
<dbReference type="InterPro" id="IPR006935">
    <property type="entry name" value="Helicase/UvrB_N"/>
</dbReference>
<dbReference type="InterPro" id="IPR027417">
    <property type="entry name" value="P-loop_NTPase"/>
</dbReference>
<dbReference type="InterPro" id="IPR014013">
    <property type="entry name" value="Helic_SF1/SF2_ATP-bd_DinG/Rad3"/>
</dbReference>
<protein>
    <submittedName>
        <fullName evidence="10">Superfamily II DNA RNA helicase</fullName>
    </submittedName>
</protein>
<keyword evidence="7" id="KW-0234">DNA repair</keyword>
<dbReference type="SMART" id="SM00488">
    <property type="entry name" value="DEXDc2"/>
    <property type="match status" value="1"/>
</dbReference>
<dbReference type="EMBL" id="AYYP01000044">
    <property type="protein sequence ID" value="KRM64043.1"/>
    <property type="molecule type" value="Genomic_DNA"/>
</dbReference>
<dbReference type="PROSITE" id="PS51193">
    <property type="entry name" value="HELICASE_ATP_BIND_2"/>
    <property type="match status" value="1"/>
</dbReference>
<dbReference type="InterPro" id="IPR042493">
    <property type="entry name" value="XPD_DNA_FeS"/>
</dbReference>
<dbReference type="SUPFAM" id="SSF52540">
    <property type="entry name" value="P-loop containing nucleoside triphosphate hydrolases"/>
    <property type="match status" value="2"/>
</dbReference>
<dbReference type="PANTHER" id="PTHR11472:SF34">
    <property type="entry name" value="REGULATOR OF TELOMERE ELONGATION HELICASE 1"/>
    <property type="match status" value="1"/>
</dbReference>
<evidence type="ECO:0000256" key="7">
    <source>
        <dbReference type="ARBA" id="ARBA00023204"/>
    </source>
</evidence>
<dbReference type="GO" id="GO:0005524">
    <property type="term" value="F:ATP binding"/>
    <property type="evidence" value="ECO:0007669"/>
    <property type="project" value="UniProtKB-KW"/>
</dbReference>
<keyword evidence="4" id="KW-0378">Hydrolase</keyword>
<dbReference type="AlphaFoldDB" id="A0A0R2AHV0"/>
<evidence type="ECO:0000256" key="3">
    <source>
        <dbReference type="ARBA" id="ARBA00022763"/>
    </source>
</evidence>
<evidence type="ECO:0000313" key="10">
    <source>
        <dbReference type="EMBL" id="KRM64043.1"/>
    </source>
</evidence>
<dbReference type="Pfam" id="PF04851">
    <property type="entry name" value="ResIII"/>
    <property type="match status" value="1"/>
</dbReference>
<dbReference type="GO" id="GO:0016818">
    <property type="term" value="F:hydrolase activity, acting on acid anhydrides, in phosphorus-containing anhydrides"/>
    <property type="evidence" value="ECO:0007669"/>
    <property type="project" value="InterPro"/>
</dbReference>
<evidence type="ECO:0000256" key="1">
    <source>
        <dbReference type="ARBA" id="ARBA00022485"/>
    </source>
</evidence>
<comment type="caution">
    <text evidence="10">The sequence shown here is derived from an EMBL/GenBank/DDBJ whole genome shotgun (WGS) entry which is preliminary data.</text>
</comment>
<accession>A0A0R2AHV0</accession>
<keyword evidence="1" id="KW-0408">Iron</keyword>
<evidence type="ECO:0000259" key="9">
    <source>
        <dbReference type="PROSITE" id="PS51193"/>
    </source>
</evidence>
<proteinExistence type="inferred from homology"/>
<dbReference type="InterPro" id="IPR006554">
    <property type="entry name" value="Helicase-like_DEXD_c2"/>
</dbReference>
<keyword evidence="1" id="KW-0411">Iron-sulfur</keyword>
<dbReference type="SMART" id="SM00491">
    <property type="entry name" value="HELICc2"/>
    <property type="match status" value="1"/>
</dbReference>
<keyword evidence="11" id="KW-1185">Reference proteome</keyword>
<sequence>MLVKKLFTKGTSTMPYSVGVRELVEFILKSGDLSAGGLQSPNSALEGTKIHQTIQATWPSETECEVDLKQTVNLANQSVLIHGRADGLKKADNHYTEVLEIKSSAPSFADLKENTLTLYWAQAKIYAQLLMQADPSLNKLDLTLIYVQVTTGYQWQKTQSITRKEAQAFFDQVTNEYAKWLQLKQDLANRQQETLTKLKFPFPNYRQNQRELAAVVYKTILNQKKLFVQAPTGTGKTISTIFPALKAMGQGKINRLFYLTAKQSTRQVAQDTLKLLAQSEPLVTTITLTAKDQITFEEEKDLADEENPYLLGYYDRIKPALMDILKNEWLITKELVCKYARKHQVDPFEYSLDISLFCSVIICDYNYLFDPMVYLQRFFSKPDDSNCFLIDEAHNLVARSRDMYTKEISLQTLTTLKDKLKQTSGHRGLINRLQPIIATLTELKQTLVKHHQPYLVMEDELIELAKSCRKFCDFTSNWLREHPEETLAEEILTVFFDLYSYLKVGEFYDPSFRTKLSTEADDLLVKIFCLNPSKLLAKSMALGGSSILFSATLSPLAYYQEVLGGTDSLCYQLPSPFDQERLGLVITANIATTYRQRQASLDAVVATIASLSQSKSGNYLVFLPSYAYLTQVVTAFNQRYPLVRTIIQQPEMTAKERSEFLANFKPTKESLVAFALLGGIFSEGIDLKGDCLNGVAIIGVGLPGISPENDALRTYFDHQKKAGFEYAYQLPGLNNVFQAAGRLIRSASDYGPVILVDSRFASSRYQRFYPNHWSHGRIVYNTTQLQEYLASFWQKFTS</sequence>
<keyword evidence="6" id="KW-0067">ATP-binding</keyword>
<reference evidence="10 11" key="1">
    <citation type="journal article" date="2015" name="Genome Announc.">
        <title>Expanding the biotechnology potential of lactobacilli through comparative genomics of 213 strains and associated genera.</title>
        <authorList>
            <person name="Sun Z."/>
            <person name="Harris H.M."/>
            <person name="McCann A."/>
            <person name="Guo C."/>
            <person name="Argimon S."/>
            <person name="Zhang W."/>
            <person name="Yang X."/>
            <person name="Jeffery I.B."/>
            <person name="Cooney J.C."/>
            <person name="Kagawa T.F."/>
            <person name="Liu W."/>
            <person name="Song Y."/>
            <person name="Salvetti E."/>
            <person name="Wrobel A."/>
            <person name="Rasinkangas P."/>
            <person name="Parkhill J."/>
            <person name="Rea M.C."/>
            <person name="O'Sullivan O."/>
            <person name="Ritari J."/>
            <person name="Douillard F.P."/>
            <person name="Paul Ross R."/>
            <person name="Yang R."/>
            <person name="Briner A.E."/>
            <person name="Felis G.E."/>
            <person name="de Vos W.M."/>
            <person name="Barrangou R."/>
            <person name="Klaenhammer T.R."/>
            <person name="Caufield P.W."/>
            <person name="Cui Y."/>
            <person name="Zhang H."/>
            <person name="O'Toole P.W."/>
        </authorList>
    </citation>
    <scope>NUCLEOTIDE SEQUENCE [LARGE SCALE GENOMIC DNA]</scope>
    <source>
        <strain evidence="10 11">DSM 20509</strain>
    </source>
</reference>
<evidence type="ECO:0000256" key="5">
    <source>
        <dbReference type="ARBA" id="ARBA00022806"/>
    </source>
</evidence>
<dbReference type="SMART" id="SM00487">
    <property type="entry name" value="DEXDc"/>
    <property type="match status" value="1"/>
</dbReference>